<keyword evidence="2" id="KW-0805">Transcription regulation</keyword>
<dbReference type="Pfam" id="PF03466">
    <property type="entry name" value="LysR_substrate"/>
    <property type="match status" value="1"/>
</dbReference>
<evidence type="ECO:0000256" key="5">
    <source>
        <dbReference type="ARBA" id="ARBA00023163"/>
    </source>
</evidence>
<dbReference type="Gene3D" id="1.10.10.10">
    <property type="entry name" value="Winged helix-like DNA-binding domain superfamily/Winged helix DNA-binding domain"/>
    <property type="match status" value="1"/>
</dbReference>
<dbReference type="InterPro" id="IPR036388">
    <property type="entry name" value="WH-like_DNA-bd_sf"/>
</dbReference>
<dbReference type="Pfam" id="PF00126">
    <property type="entry name" value="HTH_1"/>
    <property type="match status" value="1"/>
</dbReference>
<dbReference type="Proteomes" id="UP000651010">
    <property type="component" value="Unassembled WGS sequence"/>
</dbReference>
<dbReference type="SUPFAM" id="SSF53850">
    <property type="entry name" value="Periplasmic binding protein-like II"/>
    <property type="match status" value="1"/>
</dbReference>
<protein>
    <submittedName>
        <fullName evidence="7">DNA-binding transcriptional regulator OxyR</fullName>
    </submittedName>
</protein>
<dbReference type="InterPro" id="IPR036390">
    <property type="entry name" value="WH_DNA-bd_sf"/>
</dbReference>
<dbReference type="InterPro" id="IPR000847">
    <property type="entry name" value="LysR_HTH_N"/>
</dbReference>
<dbReference type="PROSITE" id="PS50931">
    <property type="entry name" value="HTH_LYSR"/>
    <property type="match status" value="1"/>
</dbReference>
<dbReference type="EMBL" id="JACZZA010000004">
    <property type="protein sequence ID" value="MBE1160481.1"/>
    <property type="molecule type" value="Genomic_DNA"/>
</dbReference>
<accession>A0ABR9G8W1</accession>
<sequence>MNLRDLHYLVSLAEHRHFGRAAEACFVSQPTLSTQIKKLEDELGVALVERTPRKVLLTEVGREIAHRAREVLNEIEQIKGIARRTVDPESGTVRLGIFPTLGPYLLPHVVPLVRERFPRLELLLVEEKTETVLHRLREGKLDACIVALPLHDDSLHTEFLFEEPFVLAVPQSHPLAKRPQLKLNDLSDQSLLLLEDGHCLRDQALEVCHMAGAGEKSGFRATSLETLRQMVAANVGITLLPTLAVKPPIAQAPNLQLVEFSGHPPSRRIAMVWRKSSAMGGFLKQLADVFKSLPRDLLDPHSATHVATTKRRRVS</sequence>
<evidence type="ECO:0000256" key="2">
    <source>
        <dbReference type="ARBA" id="ARBA00023015"/>
    </source>
</evidence>
<proteinExistence type="inferred from homology"/>
<gene>
    <name evidence="7" type="primary">oxyR</name>
    <name evidence="7" type="ORF">IGX34_08770</name>
</gene>
<evidence type="ECO:0000259" key="6">
    <source>
        <dbReference type="PROSITE" id="PS50931"/>
    </source>
</evidence>
<keyword evidence="4" id="KW-0010">Activator</keyword>
<dbReference type="SUPFAM" id="SSF46785">
    <property type="entry name" value="Winged helix' DNA-binding domain"/>
    <property type="match status" value="1"/>
</dbReference>
<evidence type="ECO:0000256" key="4">
    <source>
        <dbReference type="ARBA" id="ARBA00023159"/>
    </source>
</evidence>
<evidence type="ECO:0000313" key="8">
    <source>
        <dbReference type="Proteomes" id="UP000651010"/>
    </source>
</evidence>
<dbReference type="InterPro" id="IPR005119">
    <property type="entry name" value="LysR_subst-bd"/>
</dbReference>
<comment type="similarity">
    <text evidence="1">Belongs to the LysR transcriptional regulatory family.</text>
</comment>
<dbReference type="PANTHER" id="PTHR30346">
    <property type="entry name" value="TRANSCRIPTIONAL DUAL REGULATOR HCAR-RELATED"/>
    <property type="match status" value="1"/>
</dbReference>
<evidence type="ECO:0000256" key="3">
    <source>
        <dbReference type="ARBA" id="ARBA00023125"/>
    </source>
</evidence>
<feature type="domain" description="HTH lysR-type" evidence="6">
    <location>
        <begin position="1"/>
        <end position="58"/>
    </location>
</feature>
<organism evidence="7 8">
    <name type="scientific">Dyella acidiphila</name>
    <dbReference type="NCBI Taxonomy" id="2775866"/>
    <lineage>
        <taxon>Bacteria</taxon>
        <taxon>Pseudomonadati</taxon>
        <taxon>Pseudomonadota</taxon>
        <taxon>Gammaproteobacteria</taxon>
        <taxon>Lysobacterales</taxon>
        <taxon>Rhodanobacteraceae</taxon>
        <taxon>Dyella</taxon>
    </lineage>
</organism>
<evidence type="ECO:0000256" key="1">
    <source>
        <dbReference type="ARBA" id="ARBA00009437"/>
    </source>
</evidence>
<name>A0ABR9G8W1_9GAMM</name>
<keyword evidence="3 7" id="KW-0238">DNA-binding</keyword>
<dbReference type="NCBIfam" id="NF008361">
    <property type="entry name" value="PRK11151.1"/>
    <property type="match status" value="1"/>
</dbReference>
<comment type="caution">
    <text evidence="7">The sequence shown here is derived from an EMBL/GenBank/DDBJ whole genome shotgun (WGS) entry which is preliminary data.</text>
</comment>
<dbReference type="PRINTS" id="PR00039">
    <property type="entry name" value="HTHLYSR"/>
</dbReference>
<dbReference type="PANTHER" id="PTHR30346:SF26">
    <property type="entry name" value="HYDROGEN PEROXIDE-INDUCIBLE GENES ACTIVATOR"/>
    <property type="match status" value="1"/>
</dbReference>
<dbReference type="CDD" id="cd08411">
    <property type="entry name" value="PBP2_OxyR"/>
    <property type="match status" value="1"/>
</dbReference>
<keyword evidence="8" id="KW-1185">Reference proteome</keyword>
<evidence type="ECO:0000313" key="7">
    <source>
        <dbReference type="EMBL" id="MBE1160481.1"/>
    </source>
</evidence>
<dbReference type="RefSeq" id="WP_192555342.1">
    <property type="nucleotide sequence ID" value="NZ_JACZZA010000004.1"/>
</dbReference>
<reference evidence="7 8" key="1">
    <citation type="submission" date="2020-09" db="EMBL/GenBank/DDBJ databases">
        <title>Dyella sp. 7MK23 isolated from forest soil.</title>
        <authorList>
            <person name="Fu J."/>
        </authorList>
    </citation>
    <scope>NUCLEOTIDE SEQUENCE [LARGE SCALE GENOMIC DNA]</scope>
    <source>
        <strain evidence="7 8">7MK23</strain>
    </source>
</reference>
<keyword evidence="5" id="KW-0804">Transcription</keyword>
<dbReference type="GO" id="GO:0003677">
    <property type="term" value="F:DNA binding"/>
    <property type="evidence" value="ECO:0007669"/>
    <property type="project" value="UniProtKB-KW"/>
</dbReference>
<dbReference type="Gene3D" id="3.40.190.10">
    <property type="entry name" value="Periplasmic binding protein-like II"/>
    <property type="match status" value="2"/>
</dbReference>